<keyword evidence="1" id="KW-1133">Transmembrane helix</keyword>
<dbReference type="AlphaFoldDB" id="A0A2H0US08"/>
<evidence type="ECO:0000256" key="1">
    <source>
        <dbReference type="SAM" id="Phobius"/>
    </source>
</evidence>
<comment type="caution">
    <text evidence="2">The sequence shown here is derived from an EMBL/GenBank/DDBJ whole genome shotgun (WGS) entry which is preliminary data.</text>
</comment>
<dbReference type="EMBL" id="PFAZ01000005">
    <property type="protein sequence ID" value="PIR89181.1"/>
    <property type="molecule type" value="Genomic_DNA"/>
</dbReference>
<keyword evidence="1" id="KW-0472">Membrane</keyword>
<organism evidence="2 3">
    <name type="scientific">Candidatus Harrisonbacteria bacterium CG10_big_fil_rev_8_21_14_0_10_40_38</name>
    <dbReference type="NCBI Taxonomy" id="1974583"/>
    <lineage>
        <taxon>Bacteria</taxon>
        <taxon>Candidatus Harrisoniibacteriota</taxon>
    </lineage>
</organism>
<evidence type="ECO:0000313" key="3">
    <source>
        <dbReference type="Proteomes" id="UP000231157"/>
    </source>
</evidence>
<accession>A0A2H0US08</accession>
<proteinExistence type="predicted"/>
<name>A0A2H0US08_9BACT</name>
<feature type="transmembrane region" description="Helical" evidence="1">
    <location>
        <begin position="12"/>
        <end position="34"/>
    </location>
</feature>
<protein>
    <submittedName>
        <fullName evidence="2">Uncharacterized protein</fullName>
    </submittedName>
</protein>
<keyword evidence="1" id="KW-0812">Transmembrane</keyword>
<sequence length="176" mass="19769">MAFTGSLQKKFILQVSLAGGIIFLLVIAHVFVVFDIKRRNKNIQEMRSEAAFNQQATQSFVLLTEQEKQANKYSDFLNNILPARDDLIHFNQVLRDLASNYDASVGFVFGVESPSTETSPGSTSFRLTIDAPADKFSDFIEAFDTISYLVAFDSIEYSRLDSGFVRVQISGRVFTK</sequence>
<reference evidence="3" key="1">
    <citation type="submission" date="2017-09" db="EMBL/GenBank/DDBJ databases">
        <title>Depth-based differentiation of microbial function through sediment-hosted aquifers and enrichment of novel symbionts in the deep terrestrial subsurface.</title>
        <authorList>
            <person name="Probst A.J."/>
            <person name="Ladd B."/>
            <person name="Jarett J.K."/>
            <person name="Geller-Mcgrath D.E."/>
            <person name="Sieber C.M.K."/>
            <person name="Emerson J.B."/>
            <person name="Anantharaman K."/>
            <person name="Thomas B.C."/>
            <person name="Malmstrom R."/>
            <person name="Stieglmeier M."/>
            <person name="Klingl A."/>
            <person name="Woyke T."/>
            <person name="Ryan C.M."/>
            <person name="Banfield J.F."/>
        </authorList>
    </citation>
    <scope>NUCLEOTIDE SEQUENCE [LARGE SCALE GENOMIC DNA]</scope>
</reference>
<gene>
    <name evidence="2" type="ORF">COU07_02435</name>
</gene>
<evidence type="ECO:0000313" key="2">
    <source>
        <dbReference type="EMBL" id="PIR89181.1"/>
    </source>
</evidence>
<dbReference type="Proteomes" id="UP000231157">
    <property type="component" value="Unassembled WGS sequence"/>
</dbReference>